<gene>
    <name evidence="1" type="ORF">Q9K02_03115</name>
</gene>
<comment type="caution">
    <text evidence="1">The sequence shown here is derived from an EMBL/GenBank/DDBJ whole genome shotgun (WGS) entry which is preliminary data.</text>
</comment>
<proteinExistence type="predicted"/>
<accession>A0ABT9HMA5</accession>
<organism evidence="1 2">
    <name type="scientific">Qipengyuania profundimaris</name>
    <dbReference type="NCBI Taxonomy" id="3067652"/>
    <lineage>
        <taxon>Bacteria</taxon>
        <taxon>Pseudomonadati</taxon>
        <taxon>Pseudomonadota</taxon>
        <taxon>Alphaproteobacteria</taxon>
        <taxon>Sphingomonadales</taxon>
        <taxon>Erythrobacteraceae</taxon>
        <taxon>Qipengyuania</taxon>
    </lineage>
</organism>
<evidence type="ECO:0008006" key="3">
    <source>
        <dbReference type="Google" id="ProtNLM"/>
    </source>
</evidence>
<dbReference type="Proteomes" id="UP001240639">
    <property type="component" value="Unassembled WGS sequence"/>
</dbReference>
<dbReference type="RefSeq" id="WP_305931577.1">
    <property type="nucleotide sequence ID" value="NZ_JAVAIM010000001.1"/>
</dbReference>
<protein>
    <recommendedName>
        <fullName evidence="3">HhH-GPD domain-containing protein</fullName>
    </recommendedName>
</protein>
<evidence type="ECO:0000313" key="2">
    <source>
        <dbReference type="Proteomes" id="UP001240639"/>
    </source>
</evidence>
<keyword evidence="2" id="KW-1185">Reference proteome</keyword>
<name>A0ABT9HMA5_9SPHN</name>
<reference evidence="1 2" key="1">
    <citation type="submission" date="2023-08" db="EMBL/GenBank/DDBJ databases">
        <title>genomic of G39.</title>
        <authorList>
            <person name="Wang Y."/>
        </authorList>
    </citation>
    <scope>NUCLEOTIDE SEQUENCE [LARGE SCALE GENOMIC DNA]</scope>
    <source>
        <strain evidence="1 2">G39</strain>
    </source>
</reference>
<dbReference type="EMBL" id="JAVAIM010000001">
    <property type="protein sequence ID" value="MDP4574130.1"/>
    <property type="molecule type" value="Genomic_DNA"/>
</dbReference>
<sequence>MITLERFKLLEAAIRARGYGPTIEWTESLAPPAGADEFAEQTIYVICNSGMANTVAAVIYDRCMNALRIGDSVTDVFRHPGKSLAIDAIWRERERHYADYLAADDKVSALRSLPWIGDITALHLAKNFGADVAKPDVHMERLARAENTSTDELCARLSAASGYRAATVDTILWRACALKVLNSARYETTDWDAAYSPGDSAS</sequence>
<evidence type="ECO:0000313" key="1">
    <source>
        <dbReference type="EMBL" id="MDP4574130.1"/>
    </source>
</evidence>